<keyword evidence="3" id="KW-1185">Reference proteome</keyword>
<evidence type="ECO:0000313" key="3">
    <source>
        <dbReference type="Proteomes" id="UP000199149"/>
    </source>
</evidence>
<evidence type="ECO:0000256" key="1">
    <source>
        <dbReference type="SAM" id="MobiDB-lite"/>
    </source>
</evidence>
<dbReference type="STRING" id="684065.SAMN05421738_1302"/>
<dbReference type="EMBL" id="FOUZ01000030">
    <property type="protein sequence ID" value="SFN72906.1"/>
    <property type="molecule type" value="Genomic_DNA"/>
</dbReference>
<proteinExistence type="predicted"/>
<evidence type="ECO:0000313" key="2">
    <source>
        <dbReference type="EMBL" id="SFN72906.1"/>
    </source>
</evidence>
<dbReference type="Proteomes" id="UP000199149">
    <property type="component" value="Unassembled WGS sequence"/>
</dbReference>
<dbReference type="RefSeq" id="WP_092910695.1">
    <property type="nucleotide sequence ID" value="NZ_FOUZ01000030.1"/>
</dbReference>
<feature type="region of interest" description="Disordered" evidence="1">
    <location>
        <begin position="157"/>
        <end position="180"/>
    </location>
</feature>
<gene>
    <name evidence="2" type="ORF">SAMN05421738_1302</name>
</gene>
<sequence>MKIDRKFNTLSFNEYLNYIDNHKQYCDFNTLGLYRSIFENENTSLDEKIQIREFANKHFEKTFEFLQIKDPWTYIKVKTLGLELTNGDKDELWRQIRKNQELILKKKRIKHQNFGEYSKHNCGYETCPMNGIMIKQGSFMAEYEMCIGNINKYAQKQKSERRKSERKSEKSIIKNELDLE</sequence>
<reference evidence="3" key="1">
    <citation type="submission" date="2016-10" db="EMBL/GenBank/DDBJ databases">
        <authorList>
            <person name="Varghese N."/>
            <person name="Submissions S."/>
        </authorList>
    </citation>
    <scope>NUCLEOTIDE SEQUENCE [LARGE SCALE GENOMIC DNA]</scope>
    <source>
        <strain evidence="3">XJ109</strain>
    </source>
</reference>
<name>A0A1I5BDZ2_9FLAO</name>
<accession>A0A1I5BDZ2</accession>
<dbReference type="OrthoDB" id="8606671at2"/>
<feature type="compositionally biased region" description="Basic and acidic residues" evidence="1">
    <location>
        <begin position="162"/>
        <end position="180"/>
    </location>
</feature>
<organism evidence="2 3">
    <name type="scientific">Algoriella xinjiangensis</name>
    <dbReference type="NCBI Taxonomy" id="684065"/>
    <lineage>
        <taxon>Bacteria</taxon>
        <taxon>Pseudomonadati</taxon>
        <taxon>Bacteroidota</taxon>
        <taxon>Flavobacteriia</taxon>
        <taxon>Flavobacteriales</taxon>
        <taxon>Weeksellaceae</taxon>
        <taxon>Algoriella</taxon>
    </lineage>
</organism>
<protein>
    <submittedName>
        <fullName evidence="2">Uncharacterized protein</fullName>
    </submittedName>
</protein>
<dbReference type="AlphaFoldDB" id="A0A1I5BDZ2"/>